<sequence>MPSSSTSTHDQSLRPVGADQAQPSPGQPCPSQYRRQQHHSNNMATSSSSSSSSSSIRFSSSSSRAVFEGGEAAIVGEGVTGVVRAARLQQGGREHEAAVKMAFVGDPADPAWAKKEREFEVEEERMRQAAGRYPFLHLLASDTDPQNPAIVTGADGSRREALCIASPLLSEDKWVELSVFFGWRPARPGSKGETKHNVVDACEAFAFAKEGNTPEARAELWRETIIITRALLLVLEAHEAAYSLGMLHLDGFCNNIMLPRAALESPTPSASAASAAVAADGGDEQRAKAIDLVNVIVAKARAEHSIPPPDHLGPFAVLVSTDFEERRKQKQLPTGTATFTPPEVQAVLSGPSSGEGDVWLGEPTLAWSFCMLIYAAARGRSLLDRLDNLKRFIMGERELRTGEKLRPRQAQEEAEATLLSNWEDFTREGALVITDPNHPMVGLPSFPPEGCGHHIDQGLWYLGNEQGVEWLTEWRRRLTAIAYTTLEDQPGQTREERGGLVADQSRRSTLKEIRDSLEAVLAFLQSPEVLDAVKNGTAFVAPRKQEVQRVAATPQQPSLSRSTIPPHHPAKAPHRLAIPASLPPPTPDGDCVDVGNDEDESEEPAPTSQPHCTAPQPHFPCIAPPLPRSAGDCVDVGEEDDEDDLPPPAPDAPPDTTTPSPPPAHPSTPPPPPPAAAARPVPSLPVIFGPHGVPIPAHHIPFTAGAPKLVSVGGHHVQTGWVWNPFTEEREWWQPSAAYPGLWEVRSARQDLSMRSWAALSCIKEGVETIGKAIAGVFGGGQ</sequence>
<feature type="compositionally biased region" description="Low complexity" evidence="2">
    <location>
        <begin position="46"/>
        <end position="57"/>
    </location>
</feature>
<dbReference type="PANTHER" id="PTHR45733">
    <property type="entry name" value="FORMIN-J"/>
    <property type="match status" value="1"/>
</dbReference>
<accession>A0A0G4GX87</accession>
<feature type="compositionally biased region" description="Polar residues" evidence="2">
    <location>
        <begin position="553"/>
        <end position="563"/>
    </location>
</feature>
<dbReference type="EMBL" id="CDMY01000859">
    <property type="protein sequence ID" value="CEM35594.1"/>
    <property type="molecule type" value="Genomic_DNA"/>
</dbReference>
<dbReference type="PANTHER" id="PTHR45733:SF7">
    <property type="entry name" value="C2 TENSIN-TYPE DOMAIN-CONTAINING PROTEIN"/>
    <property type="match status" value="1"/>
</dbReference>
<evidence type="ECO:0000313" key="4">
    <source>
        <dbReference type="Proteomes" id="UP000041254"/>
    </source>
</evidence>
<dbReference type="InterPro" id="IPR051144">
    <property type="entry name" value="Formin_homology_domain"/>
</dbReference>
<keyword evidence="1" id="KW-0547">Nucleotide-binding</keyword>
<evidence type="ECO:0000313" key="3">
    <source>
        <dbReference type="EMBL" id="CEM35594.1"/>
    </source>
</evidence>
<evidence type="ECO:0000256" key="1">
    <source>
        <dbReference type="PROSITE-ProRule" id="PRU10141"/>
    </source>
</evidence>
<feature type="compositionally biased region" description="Acidic residues" evidence="2">
    <location>
        <begin position="635"/>
        <end position="645"/>
    </location>
</feature>
<dbReference type="PROSITE" id="PS00107">
    <property type="entry name" value="PROTEIN_KINASE_ATP"/>
    <property type="match status" value="1"/>
</dbReference>
<feature type="compositionally biased region" description="Pro residues" evidence="2">
    <location>
        <begin position="659"/>
        <end position="675"/>
    </location>
</feature>
<dbReference type="GO" id="GO:0005524">
    <property type="term" value="F:ATP binding"/>
    <property type="evidence" value="ECO:0007669"/>
    <property type="project" value="UniProtKB-UniRule"/>
</dbReference>
<name>A0A0G4GX87_VITBC</name>
<feature type="binding site" evidence="1">
    <location>
        <position position="100"/>
    </location>
    <ligand>
        <name>ATP</name>
        <dbReference type="ChEBI" id="CHEBI:30616"/>
    </ligand>
</feature>
<dbReference type="PhylomeDB" id="A0A0G4GX87"/>
<feature type="compositionally biased region" description="Polar residues" evidence="2">
    <location>
        <begin position="1"/>
        <end position="10"/>
    </location>
</feature>
<dbReference type="VEuPathDB" id="CryptoDB:Vbra_854"/>
<keyword evidence="1" id="KW-0067">ATP-binding</keyword>
<dbReference type="InterPro" id="IPR017441">
    <property type="entry name" value="Protein_kinase_ATP_BS"/>
</dbReference>
<dbReference type="AlphaFoldDB" id="A0A0G4GX87"/>
<feature type="compositionally biased region" description="Polar residues" evidence="2">
    <location>
        <begin position="21"/>
        <end position="45"/>
    </location>
</feature>
<feature type="region of interest" description="Disordered" evidence="2">
    <location>
        <begin position="545"/>
        <end position="678"/>
    </location>
</feature>
<proteinExistence type="predicted"/>
<organism evidence="3 4">
    <name type="scientific">Vitrella brassicaformis (strain CCMP3155)</name>
    <dbReference type="NCBI Taxonomy" id="1169540"/>
    <lineage>
        <taxon>Eukaryota</taxon>
        <taxon>Sar</taxon>
        <taxon>Alveolata</taxon>
        <taxon>Colpodellida</taxon>
        <taxon>Vitrellaceae</taxon>
        <taxon>Vitrella</taxon>
    </lineage>
</organism>
<dbReference type="Proteomes" id="UP000041254">
    <property type="component" value="Unassembled WGS sequence"/>
</dbReference>
<keyword evidence="4" id="KW-1185">Reference proteome</keyword>
<evidence type="ECO:0008006" key="5">
    <source>
        <dbReference type="Google" id="ProtNLM"/>
    </source>
</evidence>
<evidence type="ECO:0000256" key="2">
    <source>
        <dbReference type="SAM" id="MobiDB-lite"/>
    </source>
</evidence>
<dbReference type="InParanoid" id="A0A0G4GX87"/>
<reference evidence="3 4" key="1">
    <citation type="submission" date="2014-11" db="EMBL/GenBank/DDBJ databases">
        <authorList>
            <person name="Zhu J."/>
            <person name="Qi W."/>
            <person name="Song R."/>
        </authorList>
    </citation>
    <scope>NUCLEOTIDE SEQUENCE [LARGE SCALE GENOMIC DNA]</scope>
</reference>
<gene>
    <name evidence="3" type="ORF">Vbra_854</name>
</gene>
<feature type="region of interest" description="Disordered" evidence="2">
    <location>
        <begin position="1"/>
        <end position="57"/>
    </location>
</feature>
<protein>
    <recommendedName>
        <fullName evidence="5">Protein kinase domain-containing protein</fullName>
    </recommendedName>
</protein>